<dbReference type="GO" id="GO:0046496">
    <property type="term" value="P:nicotinamide nucleotide metabolic process"/>
    <property type="evidence" value="ECO:0007669"/>
    <property type="project" value="UniProtKB-UniRule"/>
</dbReference>
<dbReference type="EMBL" id="CAVLGL010000068">
    <property type="protein sequence ID" value="CAK1584311.1"/>
    <property type="molecule type" value="Genomic_DNA"/>
</dbReference>
<dbReference type="CDD" id="cd01171">
    <property type="entry name" value="YXKO-related"/>
    <property type="match status" value="1"/>
</dbReference>
<evidence type="ECO:0000313" key="11">
    <source>
        <dbReference type="Proteomes" id="UP001314205"/>
    </source>
</evidence>
<keyword evidence="4 7" id="KW-0520">NAD</keyword>
<keyword evidence="7" id="KW-0597">Phosphoprotein</keyword>
<feature type="binding site" evidence="7">
    <location>
        <begin position="246"/>
        <end position="255"/>
    </location>
    <ligand>
        <name>ATP</name>
        <dbReference type="ChEBI" id="CHEBI:30616"/>
    </ligand>
</feature>
<dbReference type="Gene3D" id="3.40.1190.20">
    <property type="match status" value="1"/>
</dbReference>
<protein>
    <recommendedName>
        <fullName evidence="7">ATP-dependent (S)-NAD(P)H-hydrate dehydratase</fullName>
        <ecNumber evidence="7">4.2.1.93</ecNumber>
    </recommendedName>
    <alternativeName>
        <fullName evidence="7">ATP-dependent NAD(P)HX dehydratase</fullName>
    </alternativeName>
</protein>
<comment type="function">
    <text evidence="7">Catalyzes the dehydration of the S-form of NAD(P)HX at the expense of ATP, which is converted to ADP. Together with NAD(P)HX epimerase, which catalyzes the epimerization of the S- and R-forms, the enzyme allows the repair of both epimers of NAD(P)HX, a damaged form of NAD(P)H that is a result of enzymatic or heat-dependent hydration.</text>
</comment>
<feature type="binding site" evidence="7">
    <location>
        <position position="256"/>
    </location>
    <ligand>
        <name>(6S)-NADPHX</name>
        <dbReference type="ChEBI" id="CHEBI:64076"/>
    </ligand>
</feature>
<organism evidence="10 11">
    <name type="scientific">Parnassius mnemosyne</name>
    <name type="common">clouded apollo</name>
    <dbReference type="NCBI Taxonomy" id="213953"/>
    <lineage>
        <taxon>Eukaryota</taxon>
        <taxon>Metazoa</taxon>
        <taxon>Ecdysozoa</taxon>
        <taxon>Arthropoda</taxon>
        <taxon>Hexapoda</taxon>
        <taxon>Insecta</taxon>
        <taxon>Pterygota</taxon>
        <taxon>Neoptera</taxon>
        <taxon>Endopterygota</taxon>
        <taxon>Lepidoptera</taxon>
        <taxon>Glossata</taxon>
        <taxon>Ditrysia</taxon>
        <taxon>Papilionoidea</taxon>
        <taxon>Papilionidae</taxon>
        <taxon>Parnassiinae</taxon>
        <taxon>Parnassini</taxon>
        <taxon>Parnassius</taxon>
        <taxon>Driopa</taxon>
    </lineage>
</organism>
<keyword evidence="2 7" id="KW-0067">ATP-binding</keyword>
<dbReference type="Pfam" id="PF01256">
    <property type="entry name" value="Carb_kinase"/>
    <property type="match status" value="1"/>
</dbReference>
<dbReference type="Proteomes" id="UP001314205">
    <property type="component" value="Unassembled WGS sequence"/>
</dbReference>
<feature type="binding site" evidence="7">
    <location>
        <position position="139"/>
    </location>
    <ligand>
        <name>(6S)-NADPHX</name>
        <dbReference type="ChEBI" id="CHEBI:64076"/>
    </ligand>
</feature>
<dbReference type="GO" id="GO:0005524">
    <property type="term" value="F:ATP binding"/>
    <property type="evidence" value="ECO:0007669"/>
    <property type="project" value="UniProtKB-KW"/>
</dbReference>
<evidence type="ECO:0000256" key="6">
    <source>
        <dbReference type="ARBA" id="ARBA00047472"/>
    </source>
</evidence>
<feature type="signal peptide" evidence="8">
    <location>
        <begin position="1"/>
        <end position="21"/>
    </location>
</feature>
<evidence type="ECO:0000256" key="4">
    <source>
        <dbReference type="ARBA" id="ARBA00023027"/>
    </source>
</evidence>
<evidence type="ECO:0000259" key="9">
    <source>
        <dbReference type="PROSITE" id="PS51383"/>
    </source>
</evidence>
<dbReference type="NCBIfam" id="TIGR00196">
    <property type="entry name" value="yjeF_cterm"/>
    <property type="match status" value="1"/>
</dbReference>
<dbReference type="SUPFAM" id="SSF53613">
    <property type="entry name" value="Ribokinase-like"/>
    <property type="match status" value="1"/>
</dbReference>
<dbReference type="PANTHER" id="PTHR12592">
    <property type="entry name" value="ATP-DEPENDENT (S)-NAD(P)H-HYDRATE DEHYDRATASE FAMILY MEMBER"/>
    <property type="match status" value="1"/>
</dbReference>
<dbReference type="InterPro" id="IPR000631">
    <property type="entry name" value="CARKD"/>
</dbReference>
<dbReference type="HAMAP" id="MF_01965">
    <property type="entry name" value="NADHX_dehydratase"/>
    <property type="match status" value="1"/>
</dbReference>
<comment type="caution">
    <text evidence="7">Lacks conserved residue(s) required for the propagation of feature annotation.</text>
</comment>
<gene>
    <name evidence="10" type="ORF">PARMNEM_LOCUS5588</name>
</gene>
<keyword evidence="3" id="KW-0521">NADP</keyword>
<comment type="similarity">
    <text evidence="7">Belongs to the NnrD/CARKD family.</text>
</comment>
<feature type="domain" description="YjeF C-terminal" evidence="9">
    <location>
        <begin position="40"/>
        <end position="327"/>
    </location>
</feature>
<dbReference type="InterPro" id="IPR029056">
    <property type="entry name" value="Ribokinase-like"/>
</dbReference>
<dbReference type="GO" id="GO:0047453">
    <property type="term" value="F:ATP-dependent NAD(P)H-hydrate dehydratase activity"/>
    <property type="evidence" value="ECO:0007669"/>
    <property type="project" value="UniProtKB-UniRule"/>
</dbReference>
<dbReference type="GO" id="GO:0110051">
    <property type="term" value="P:metabolite repair"/>
    <property type="evidence" value="ECO:0007669"/>
    <property type="project" value="TreeGrafter"/>
</dbReference>
<name>A0AAV1KRB0_9NEOP</name>
<dbReference type="PANTHER" id="PTHR12592:SF0">
    <property type="entry name" value="ATP-DEPENDENT (S)-NAD(P)H-HYDRATE DEHYDRATASE"/>
    <property type="match status" value="1"/>
</dbReference>
<keyword evidence="8" id="KW-0732">Signal</keyword>
<keyword evidence="5 7" id="KW-0456">Lyase</keyword>
<evidence type="ECO:0000256" key="5">
    <source>
        <dbReference type="ARBA" id="ARBA00023239"/>
    </source>
</evidence>
<evidence type="ECO:0000256" key="3">
    <source>
        <dbReference type="ARBA" id="ARBA00022857"/>
    </source>
</evidence>
<reference evidence="10 11" key="1">
    <citation type="submission" date="2023-11" db="EMBL/GenBank/DDBJ databases">
        <authorList>
            <person name="Hedman E."/>
            <person name="Englund M."/>
            <person name="Stromberg M."/>
            <person name="Nyberg Akerstrom W."/>
            <person name="Nylinder S."/>
            <person name="Jareborg N."/>
            <person name="Kallberg Y."/>
            <person name="Kronander E."/>
        </authorList>
    </citation>
    <scope>NUCLEOTIDE SEQUENCE [LARGE SCALE GENOMIC DNA]</scope>
</reference>
<evidence type="ECO:0000256" key="8">
    <source>
        <dbReference type="SAM" id="SignalP"/>
    </source>
</evidence>
<dbReference type="EC" id="4.2.1.93" evidence="7"/>
<comment type="catalytic activity">
    <reaction evidence="6 7">
        <text>(6S)-NADPHX + ATP = ADP + phosphate + NADPH + H(+)</text>
        <dbReference type="Rhea" id="RHEA:32231"/>
        <dbReference type="ChEBI" id="CHEBI:15378"/>
        <dbReference type="ChEBI" id="CHEBI:30616"/>
        <dbReference type="ChEBI" id="CHEBI:43474"/>
        <dbReference type="ChEBI" id="CHEBI:57783"/>
        <dbReference type="ChEBI" id="CHEBI:64076"/>
        <dbReference type="ChEBI" id="CHEBI:456216"/>
        <dbReference type="EC" id="4.2.1.93"/>
    </reaction>
</comment>
<proteinExistence type="inferred from homology"/>
<accession>A0AAV1KRB0</accession>
<sequence>MIVNSLKSIYMCIIIITNLSAIQTLMLNECASTTDLQLPNLKVITKSIIPELNGKGKGEAGKVGIIGGSVEYTGAPYFAAISALRVGADLVYVITTENAAPIIKSYSPDLIVYPFLNAHSASKLNFILSKMDVVVIGPGLGRDDDIIKLTHEIIQTCQTLKKPLVIDADGLYAVWKNISILKDYPSPGAILTPNHKEATRLIQAVPSKSGAWYDYWGKYVSVLSKGEQDRYHSSIVPFRWTSSDGGSGRRAGGQGDILSGSLATFFNWALKSYICENEQSAQFAQSVAAYAAAKLTRSCNSKAYETYGRSMIASDMLKEIHRAFEDEFE</sequence>
<dbReference type="InterPro" id="IPR017953">
    <property type="entry name" value="Carbohydrate_kinase_pred_CS"/>
</dbReference>
<evidence type="ECO:0000313" key="10">
    <source>
        <dbReference type="EMBL" id="CAK1584311.1"/>
    </source>
</evidence>
<evidence type="ECO:0000256" key="1">
    <source>
        <dbReference type="ARBA" id="ARBA00022741"/>
    </source>
</evidence>
<feature type="chain" id="PRO_5043662371" description="ATP-dependent (S)-NAD(P)H-hydrate dehydratase" evidence="8">
    <location>
        <begin position="22"/>
        <end position="329"/>
    </location>
</feature>
<feature type="binding site" evidence="7">
    <location>
        <begin position="194"/>
        <end position="200"/>
    </location>
    <ligand>
        <name>(6S)-NADPHX</name>
        <dbReference type="ChEBI" id="CHEBI:64076"/>
    </ligand>
</feature>
<evidence type="ECO:0000256" key="7">
    <source>
        <dbReference type="HAMAP-Rule" id="MF_03157"/>
    </source>
</evidence>
<comment type="catalytic activity">
    <reaction evidence="7">
        <text>(6S)-NADHX + ATP = ADP + phosphate + NADH + H(+)</text>
        <dbReference type="Rhea" id="RHEA:19017"/>
        <dbReference type="ChEBI" id="CHEBI:15378"/>
        <dbReference type="ChEBI" id="CHEBI:30616"/>
        <dbReference type="ChEBI" id="CHEBI:43474"/>
        <dbReference type="ChEBI" id="CHEBI:57945"/>
        <dbReference type="ChEBI" id="CHEBI:64074"/>
        <dbReference type="ChEBI" id="CHEBI:456216"/>
        <dbReference type="EC" id="4.2.1.93"/>
    </reaction>
</comment>
<comment type="cofactor">
    <cofactor evidence="7">
        <name>Mg(2+)</name>
        <dbReference type="ChEBI" id="CHEBI:18420"/>
    </cofactor>
</comment>
<keyword evidence="1 7" id="KW-0547">Nucleotide-binding</keyword>
<evidence type="ECO:0000256" key="2">
    <source>
        <dbReference type="ARBA" id="ARBA00022840"/>
    </source>
</evidence>
<dbReference type="PROSITE" id="PS51383">
    <property type="entry name" value="YJEF_C_3"/>
    <property type="match status" value="1"/>
</dbReference>
<dbReference type="AlphaFoldDB" id="A0AAV1KRB0"/>
<keyword evidence="11" id="KW-1185">Reference proteome</keyword>
<comment type="caution">
    <text evidence="10">The sequence shown here is derived from an EMBL/GenBank/DDBJ whole genome shotgun (WGS) entry which is preliminary data.</text>
</comment>
<dbReference type="PROSITE" id="PS01049">
    <property type="entry name" value="YJEF_C_1"/>
    <property type="match status" value="1"/>
</dbReference>